<proteinExistence type="predicted"/>
<dbReference type="EMBL" id="GQ252819">
    <property type="protein sequence ID" value="ADB85291.1"/>
    <property type="molecule type" value="Genomic_DNA"/>
</dbReference>
<sequence>MRPGRVGVGRGRQARGRPGAQGVRRRDGRGGDGDPSLAGSYPEWDEGIVGTEEATSDEGAGYKEQSKVDALFDSWVE</sequence>
<evidence type="ECO:0000256" key="1">
    <source>
        <dbReference type="SAM" id="MobiDB-lite"/>
    </source>
</evidence>
<protein>
    <submittedName>
        <fullName evidence="2">Uncharacterized protein</fullName>
    </submittedName>
</protein>
<feature type="compositionally biased region" description="Gly residues" evidence="1">
    <location>
        <begin position="1"/>
        <end position="10"/>
    </location>
</feature>
<reference evidence="2" key="1">
    <citation type="journal article" date="2010" name="J. Integr. Plant Biol.">
        <title>Insights into the bamboo genome: syntenic relationships to rice and sorghum.</title>
        <authorList>
            <person name="Gui Y.J."/>
            <person name="Zhou Y."/>
            <person name="Wang Y."/>
            <person name="Wang S."/>
            <person name="Wang S.Y."/>
            <person name="Hu Y."/>
            <person name="Bo S.P."/>
            <person name="Chen H."/>
            <person name="Zhou C.P."/>
            <person name="Ma N.X."/>
            <person name="Zhang T.Z."/>
            <person name="Fan L.J."/>
        </authorList>
    </citation>
    <scope>NUCLEOTIDE SEQUENCE</scope>
    <source>
        <tissue evidence="2">Shoot</tissue>
    </source>
</reference>
<evidence type="ECO:0000313" key="2">
    <source>
        <dbReference type="EMBL" id="ADB85291.1"/>
    </source>
</evidence>
<dbReference type="AlphaFoldDB" id="D3IVF1"/>
<name>D3IVF1_PHYED</name>
<organism evidence="2">
    <name type="scientific">Phyllostachys edulis</name>
    <name type="common">Tortoise shell bamboo</name>
    <name type="synonym">Bambusa edulis</name>
    <dbReference type="NCBI Taxonomy" id="38705"/>
    <lineage>
        <taxon>Eukaryota</taxon>
        <taxon>Viridiplantae</taxon>
        <taxon>Streptophyta</taxon>
        <taxon>Embryophyta</taxon>
        <taxon>Tracheophyta</taxon>
        <taxon>Spermatophyta</taxon>
        <taxon>Magnoliopsida</taxon>
        <taxon>Liliopsida</taxon>
        <taxon>Poales</taxon>
        <taxon>Poaceae</taxon>
        <taxon>BOP clade</taxon>
        <taxon>Bambusoideae</taxon>
        <taxon>Arundinarodae</taxon>
        <taxon>Arundinarieae</taxon>
        <taxon>Arundinariinae</taxon>
        <taxon>Phyllostachys</taxon>
    </lineage>
</organism>
<feature type="region of interest" description="Disordered" evidence="1">
    <location>
        <begin position="1"/>
        <end position="77"/>
    </location>
</feature>
<accession>D3IVF1</accession>